<proteinExistence type="evidence at transcript level"/>
<organism evidence="2">
    <name type="scientific">Pan troglodytes</name>
    <name type="common">Chimpanzee</name>
    <dbReference type="NCBI Taxonomy" id="9598"/>
    <lineage>
        <taxon>Eukaryota</taxon>
        <taxon>Metazoa</taxon>
        <taxon>Chordata</taxon>
        <taxon>Craniata</taxon>
        <taxon>Vertebrata</taxon>
        <taxon>Euteleostomi</taxon>
        <taxon>Mammalia</taxon>
        <taxon>Eutheria</taxon>
        <taxon>Euarchontoglires</taxon>
        <taxon>Primates</taxon>
        <taxon>Haplorrhini</taxon>
        <taxon>Catarrhini</taxon>
        <taxon>Hominidae</taxon>
        <taxon>Pan</taxon>
    </lineage>
</organism>
<dbReference type="AlphaFoldDB" id="G2HE29"/>
<feature type="region of interest" description="Disordered" evidence="1">
    <location>
        <begin position="1"/>
        <end position="41"/>
    </location>
</feature>
<accession>G2HE29</accession>
<protein>
    <submittedName>
        <fullName evidence="2">Uncharacterized protein</fullName>
    </submittedName>
</protein>
<evidence type="ECO:0000313" key="2">
    <source>
        <dbReference type="EMBL" id="BAK61987.1"/>
    </source>
</evidence>
<dbReference type="EMBL" id="AK304993">
    <property type="protein sequence ID" value="BAK61987.1"/>
    <property type="molecule type" value="mRNA"/>
</dbReference>
<evidence type="ECO:0000256" key="1">
    <source>
        <dbReference type="SAM" id="MobiDB-lite"/>
    </source>
</evidence>
<sequence>MRQARRQPELPATPGCRARHPASSPPRLGRASASDTHVQPA</sequence>
<reference evidence="2" key="1">
    <citation type="journal article" date="2011" name="Funct. Integr. Genomics">
        <title>Major chimpanzee-specific structural changes in sperm development-associated genes.</title>
        <authorList>
            <person name="Kim R.N."/>
            <person name="Kim D.W."/>
            <person name="Choi S.H."/>
            <person name="Chae S.H."/>
            <person name="Nam S.H."/>
            <person name="Kim D.W."/>
            <person name="Kim A."/>
            <person name="Kang A."/>
            <person name="Park K.H."/>
            <person name="Lee Y.S."/>
            <person name="Hirai M."/>
            <person name="Suzuki Y."/>
            <person name="Sugano S."/>
            <person name="Hashimoto K."/>
            <person name="Kim D.S."/>
            <person name="Park H.S."/>
        </authorList>
    </citation>
    <scope>NUCLEOTIDE SEQUENCE</scope>
    <source>
        <tissue evidence="2">Testis</tissue>
    </source>
</reference>
<name>G2HE29_PANTR</name>